<dbReference type="SUPFAM" id="SSF53474">
    <property type="entry name" value="alpha/beta-Hydrolases"/>
    <property type="match status" value="1"/>
</dbReference>
<dbReference type="AlphaFoldDB" id="A0A160T3M9"/>
<organism evidence="1 2">
    <name type="scientific">Candidatus Promineifilum breve</name>
    <dbReference type="NCBI Taxonomy" id="1806508"/>
    <lineage>
        <taxon>Bacteria</taxon>
        <taxon>Bacillati</taxon>
        <taxon>Chloroflexota</taxon>
        <taxon>Ardenticatenia</taxon>
        <taxon>Candidatus Promineifilales</taxon>
        <taxon>Candidatus Promineifilaceae</taxon>
        <taxon>Candidatus Promineifilum</taxon>
    </lineage>
</organism>
<dbReference type="InterPro" id="IPR000801">
    <property type="entry name" value="Esterase-like"/>
</dbReference>
<dbReference type="KEGG" id="pbf:CFX0092_A2758"/>
<gene>
    <name evidence="1" type="ORF">CFX0092_A2758</name>
</gene>
<dbReference type="PANTHER" id="PTHR48098">
    <property type="entry name" value="ENTEROCHELIN ESTERASE-RELATED"/>
    <property type="match status" value="1"/>
</dbReference>
<evidence type="ECO:0000313" key="1">
    <source>
        <dbReference type="EMBL" id="CUS04636.2"/>
    </source>
</evidence>
<dbReference type="Proteomes" id="UP000215027">
    <property type="component" value="Chromosome I"/>
</dbReference>
<name>A0A160T3M9_9CHLR</name>
<evidence type="ECO:0008006" key="3">
    <source>
        <dbReference type="Google" id="ProtNLM"/>
    </source>
</evidence>
<accession>A0A160T3M9</accession>
<protein>
    <recommendedName>
        <fullName evidence="3">Esterase</fullName>
    </recommendedName>
</protein>
<dbReference type="PANTHER" id="PTHR48098:SF3">
    <property type="entry name" value="IRON(III) ENTEROBACTIN ESTERASE"/>
    <property type="match status" value="1"/>
</dbReference>
<dbReference type="EMBL" id="LN890655">
    <property type="protein sequence ID" value="CUS04636.2"/>
    <property type="molecule type" value="Genomic_DNA"/>
</dbReference>
<sequence>MDLLIVGHAGARLLVFPTSMGRFYEWEDRGMFNVLGDMIGAGQLQAYCVDSVDAESWYARWKHPGARAWRNIQYDRYLTDEVLPLSRQKNGNPFMITLGASFGAFHSLNFALRHPDLVGRAIGLSGIYEVNRWTDGYYDTNIYYNSPIDYIGGENDWRRLELLRRQDIILAVGRDDSLRSSSERLSAALWSKGIGNALRLWDGWSHDWPYWENMIRLYMGGHD</sequence>
<dbReference type="Pfam" id="PF00756">
    <property type="entry name" value="Esterase"/>
    <property type="match status" value="1"/>
</dbReference>
<evidence type="ECO:0000313" key="2">
    <source>
        <dbReference type="Proteomes" id="UP000215027"/>
    </source>
</evidence>
<dbReference type="Gene3D" id="3.40.50.1820">
    <property type="entry name" value="alpha/beta hydrolase"/>
    <property type="match status" value="1"/>
</dbReference>
<dbReference type="RefSeq" id="WP_197699772.1">
    <property type="nucleotide sequence ID" value="NZ_LN890655.1"/>
</dbReference>
<dbReference type="InterPro" id="IPR029058">
    <property type="entry name" value="AB_hydrolase_fold"/>
</dbReference>
<reference evidence="1" key="1">
    <citation type="submission" date="2016-01" db="EMBL/GenBank/DDBJ databases">
        <authorList>
            <person name="Mcilroy J.S."/>
            <person name="Karst M S."/>
            <person name="Albertsen M."/>
        </authorList>
    </citation>
    <scope>NUCLEOTIDE SEQUENCE</scope>
    <source>
        <strain evidence="1">Cfx-K</strain>
    </source>
</reference>
<keyword evidence="2" id="KW-1185">Reference proteome</keyword>
<dbReference type="InterPro" id="IPR050583">
    <property type="entry name" value="Mycobacterial_A85_antigen"/>
</dbReference>
<proteinExistence type="predicted"/>